<feature type="compositionally biased region" description="Low complexity" evidence="1">
    <location>
        <begin position="163"/>
        <end position="187"/>
    </location>
</feature>
<organism evidence="2 3">
    <name type="scientific">Agromyces flavus</name>
    <dbReference type="NCBI Taxonomy" id="589382"/>
    <lineage>
        <taxon>Bacteria</taxon>
        <taxon>Bacillati</taxon>
        <taxon>Actinomycetota</taxon>
        <taxon>Actinomycetes</taxon>
        <taxon>Micrococcales</taxon>
        <taxon>Microbacteriaceae</taxon>
        <taxon>Agromyces</taxon>
    </lineage>
</organism>
<feature type="region of interest" description="Disordered" evidence="1">
    <location>
        <begin position="149"/>
        <end position="210"/>
    </location>
</feature>
<proteinExistence type="predicted"/>
<protein>
    <submittedName>
        <fullName evidence="2">Uncharacterized protein</fullName>
    </submittedName>
</protein>
<keyword evidence="3" id="KW-1185">Reference proteome</keyword>
<dbReference type="EMBL" id="SODL02000003">
    <property type="protein sequence ID" value="MCP2368055.1"/>
    <property type="molecule type" value="Genomic_DNA"/>
</dbReference>
<dbReference type="Proteomes" id="UP000893823">
    <property type="component" value="Unassembled WGS sequence"/>
</dbReference>
<sequence>MSVVIAAATRWREGVAFLRASALRARDFAADADGVRADFAASPRAAAADDDAAREAVLRLEAGRDSAAPASMPSGTVASVVSAAALDAAACDRREPDFLADGFFGSDCDVDVADAEADADLAGFEPVEPASVDVVPVDLVFAGFDGVRGDRARGARSPDERAAAGASASPRSEGTPVPVPSGVSSSGRDGETEVTRTTYQPARAGRWRTP</sequence>
<accession>A0ABT1KNF2</accession>
<evidence type="ECO:0000256" key="1">
    <source>
        <dbReference type="SAM" id="MobiDB-lite"/>
    </source>
</evidence>
<dbReference type="RefSeq" id="WP_133988559.1">
    <property type="nucleotide sequence ID" value="NZ_LT629755.1"/>
</dbReference>
<name>A0ABT1KNF2_9MICO</name>
<feature type="compositionally biased region" description="Basic and acidic residues" evidence="1">
    <location>
        <begin position="149"/>
        <end position="162"/>
    </location>
</feature>
<comment type="caution">
    <text evidence="2">The sequence shown here is derived from an EMBL/GenBank/DDBJ whole genome shotgun (WGS) entry which is preliminary data.</text>
</comment>
<reference evidence="2" key="1">
    <citation type="submission" date="2022-06" db="EMBL/GenBank/DDBJ databases">
        <title>Genomic Encyclopedia of Type Strains, Phase III (KMG-III): the genomes of soil and plant-associated and newly described type strains.</title>
        <authorList>
            <person name="Whitman W."/>
        </authorList>
    </citation>
    <scope>NUCLEOTIDE SEQUENCE</scope>
    <source>
        <strain evidence="2">CPCC 202695</strain>
    </source>
</reference>
<evidence type="ECO:0000313" key="3">
    <source>
        <dbReference type="Proteomes" id="UP000893823"/>
    </source>
</evidence>
<gene>
    <name evidence="2" type="ORF">BCL57_002214</name>
</gene>
<evidence type="ECO:0000313" key="2">
    <source>
        <dbReference type="EMBL" id="MCP2368055.1"/>
    </source>
</evidence>